<sequence>MPTNDTSDLVQVVLSDCTSDDAGTVLSALGSAFASGRSSDTPGGGPDAGSDTWTESFVAASDASGSLSGTGLKGAVTAELQGTPVAVDRLRKALTSAFTVEEQGSASGDQEVELQLRLTARDA</sequence>
<reference evidence="2" key="2">
    <citation type="submission" date="2020-09" db="EMBL/GenBank/DDBJ databases">
        <authorList>
            <person name="Sun Q."/>
            <person name="Ohkuma M."/>
        </authorList>
    </citation>
    <scope>NUCLEOTIDE SEQUENCE</scope>
    <source>
        <strain evidence="2">JCM 4637</strain>
    </source>
</reference>
<name>A0A919CB98_9ACTN</name>
<dbReference type="Proteomes" id="UP000638353">
    <property type="component" value="Unassembled WGS sequence"/>
</dbReference>
<dbReference type="RefSeq" id="WP_189824754.1">
    <property type="nucleotide sequence ID" value="NZ_BMVC01000008.1"/>
</dbReference>
<dbReference type="AlphaFoldDB" id="A0A919CB98"/>
<accession>A0A919CB98</accession>
<gene>
    <name evidence="2" type="ORF">GCM10010334_41130</name>
</gene>
<evidence type="ECO:0000256" key="1">
    <source>
        <dbReference type="SAM" id="MobiDB-lite"/>
    </source>
</evidence>
<organism evidence="2 3">
    <name type="scientific">Streptomyces finlayi</name>
    <dbReference type="NCBI Taxonomy" id="67296"/>
    <lineage>
        <taxon>Bacteria</taxon>
        <taxon>Bacillati</taxon>
        <taxon>Actinomycetota</taxon>
        <taxon>Actinomycetes</taxon>
        <taxon>Kitasatosporales</taxon>
        <taxon>Streptomycetaceae</taxon>
        <taxon>Streptomyces</taxon>
    </lineage>
</organism>
<protein>
    <submittedName>
        <fullName evidence="2">Uncharacterized protein</fullName>
    </submittedName>
</protein>
<comment type="caution">
    <text evidence="2">The sequence shown here is derived from an EMBL/GenBank/DDBJ whole genome shotgun (WGS) entry which is preliminary data.</text>
</comment>
<feature type="region of interest" description="Disordered" evidence="1">
    <location>
        <begin position="34"/>
        <end position="53"/>
    </location>
</feature>
<evidence type="ECO:0000313" key="2">
    <source>
        <dbReference type="EMBL" id="GHC98603.1"/>
    </source>
</evidence>
<dbReference type="EMBL" id="BMVC01000008">
    <property type="protein sequence ID" value="GHC98603.1"/>
    <property type="molecule type" value="Genomic_DNA"/>
</dbReference>
<evidence type="ECO:0000313" key="3">
    <source>
        <dbReference type="Proteomes" id="UP000638353"/>
    </source>
</evidence>
<proteinExistence type="predicted"/>
<reference evidence="2" key="1">
    <citation type="journal article" date="2014" name="Int. J. Syst. Evol. Microbiol.">
        <title>Complete genome sequence of Corynebacterium casei LMG S-19264T (=DSM 44701T), isolated from a smear-ripened cheese.</title>
        <authorList>
            <consortium name="US DOE Joint Genome Institute (JGI-PGF)"/>
            <person name="Walter F."/>
            <person name="Albersmeier A."/>
            <person name="Kalinowski J."/>
            <person name="Ruckert C."/>
        </authorList>
    </citation>
    <scope>NUCLEOTIDE SEQUENCE</scope>
    <source>
        <strain evidence="2">JCM 4637</strain>
    </source>
</reference>